<organism evidence="4 5">
    <name type="scientific">Ramazzottius varieornatus</name>
    <name type="common">Water bear</name>
    <name type="synonym">Tardigrade</name>
    <dbReference type="NCBI Taxonomy" id="947166"/>
    <lineage>
        <taxon>Eukaryota</taxon>
        <taxon>Metazoa</taxon>
        <taxon>Ecdysozoa</taxon>
        <taxon>Tardigrada</taxon>
        <taxon>Eutardigrada</taxon>
        <taxon>Parachela</taxon>
        <taxon>Hypsibioidea</taxon>
        <taxon>Ramazzottiidae</taxon>
        <taxon>Ramazzottius</taxon>
    </lineage>
</organism>
<evidence type="ECO:0000313" key="5">
    <source>
        <dbReference type="Proteomes" id="UP000186922"/>
    </source>
</evidence>
<keyword evidence="5" id="KW-1185">Reference proteome</keyword>
<evidence type="ECO:0000259" key="3">
    <source>
        <dbReference type="PROSITE" id="PS50940"/>
    </source>
</evidence>
<dbReference type="InterPro" id="IPR052976">
    <property type="entry name" value="Scoloptoxin-like"/>
</dbReference>
<sequence length="361" mass="36853">MRSFIALVALVSCVAAQNVGRQQYVYDIIRPQLDAASVVDILLNAQPGVTYPTYAGIPQTNFACPAQPGFYADVNAQCQVFHRCDINGNITSYLCVNTTLFNQITLVCDYFWNVDCPGQQQYASFANSRLYTDQQLFDTPPADYVAPSQLLAQQQQQEQLNGQAAAAAQAGQAQGATQGQKAQGNRIQARPQVIGAQAGRPQTNQGRLTVNTQTANSNRFVGRAGAIVGTGQNQVTGTQAAGGAFAQGNTATSTNSRQGAAAAANANLQGTTTTQITTGGAADQTADQAATGADAATEGNSDAAAGAEQAGTGTALNVALLGANGQTSAAQINPGQTATLQAGGTAVSATNAGGNAQVTAQ</sequence>
<keyword evidence="2" id="KW-0732">Signal</keyword>
<name>A0A1D1UG29_RAMVA</name>
<dbReference type="PROSITE" id="PS50940">
    <property type="entry name" value="CHIT_BIND_II"/>
    <property type="match status" value="1"/>
</dbReference>
<gene>
    <name evidence="4" type="primary">RvY_01119-1</name>
    <name evidence="4" type="synonym">RvY_01119.1</name>
    <name evidence="4" type="ORF">RvY_01119</name>
</gene>
<accession>A0A1D1UG29</accession>
<feature type="region of interest" description="Disordered" evidence="1">
    <location>
        <begin position="276"/>
        <end position="308"/>
    </location>
</feature>
<evidence type="ECO:0000256" key="2">
    <source>
        <dbReference type="SAM" id="SignalP"/>
    </source>
</evidence>
<dbReference type="EMBL" id="BDGG01000001">
    <property type="protein sequence ID" value="GAU88411.1"/>
    <property type="molecule type" value="Genomic_DNA"/>
</dbReference>
<dbReference type="SMART" id="SM00494">
    <property type="entry name" value="ChtBD2"/>
    <property type="match status" value="1"/>
</dbReference>
<dbReference type="STRING" id="947166.A0A1D1UG29"/>
<feature type="domain" description="Chitin-binding type-2" evidence="3">
    <location>
        <begin position="61"/>
        <end position="118"/>
    </location>
</feature>
<dbReference type="GO" id="GO:0008061">
    <property type="term" value="F:chitin binding"/>
    <property type="evidence" value="ECO:0007669"/>
    <property type="project" value="InterPro"/>
</dbReference>
<comment type="caution">
    <text evidence="4">The sequence shown here is derived from an EMBL/GenBank/DDBJ whole genome shotgun (WGS) entry which is preliminary data.</text>
</comment>
<dbReference type="InterPro" id="IPR036508">
    <property type="entry name" value="Chitin-bd_dom_sf"/>
</dbReference>
<dbReference type="AlphaFoldDB" id="A0A1D1UG29"/>
<protein>
    <recommendedName>
        <fullName evidence="3">Chitin-binding type-2 domain-containing protein</fullName>
    </recommendedName>
</protein>
<dbReference type="Proteomes" id="UP000186922">
    <property type="component" value="Unassembled WGS sequence"/>
</dbReference>
<dbReference type="PANTHER" id="PTHR22933:SF43">
    <property type="entry name" value="LP10131P"/>
    <property type="match status" value="1"/>
</dbReference>
<dbReference type="Gene3D" id="2.170.140.10">
    <property type="entry name" value="Chitin binding domain"/>
    <property type="match status" value="1"/>
</dbReference>
<dbReference type="InterPro" id="IPR002557">
    <property type="entry name" value="Chitin-bd_dom"/>
</dbReference>
<proteinExistence type="predicted"/>
<dbReference type="PANTHER" id="PTHR22933">
    <property type="entry name" value="FI18007P1-RELATED"/>
    <property type="match status" value="1"/>
</dbReference>
<reference evidence="4 5" key="1">
    <citation type="journal article" date="2016" name="Nat. Commun.">
        <title>Extremotolerant tardigrade genome and improved radiotolerance of human cultured cells by tardigrade-unique protein.</title>
        <authorList>
            <person name="Hashimoto T."/>
            <person name="Horikawa D.D."/>
            <person name="Saito Y."/>
            <person name="Kuwahara H."/>
            <person name="Kozuka-Hata H."/>
            <person name="Shin-I T."/>
            <person name="Minakuchi Y."/>
            <person name="Ohishi K."/>
            <person name="Motoyama A."/>
            <person name="Aizu T."/>
            <person name="Enomoto A."/>
            <person name="Kondo K."/>
            <person name="Tanaka S."/>
            <person name="Hara Y."/>
            <person name="Koshikawa S."/>
            <person name="Sagara H."/>
            <person name="Miura T."/>
            <person name="Yokobori S."/>
            <person name="Miyagawa K."/>
            <person name="Suzuki Y."/>
            <person name="Kubo T."/>
            <person name="Oyama M."/>
            <person name="Kohara Y."/>
            <person name="Fujiyama A."/>
            <person name="Arakawa K."/>
            <person name="Katayama T."/>
            <person name="Toyoda A."/>
            <person name="Kunieda T."/>
        </authorList>
    </citation>
    <scope>NUCLEOTIDE SEQUENCE [LARGE SCALE GENOMIC DNA]</scope>
    <source>
        <strain evidence="4 5">YOKOZUNA-1</strain>
    </source>
</reference>
<feature type="signal peptide" evidence="2">
    <location>
        <begin position="1"/>
        <end position="16"/>
    </location>
</feature>
<feature type="chain" id="PRO_5008897204" description="Chitin-binding type-2 domain-containing protein" evidence="2">
    <location>
        <begin position="17"/>
        <end position="361"/>
    </location>
</feature>
<evidence type="ECO:0000313" key="4">
    <source>
        <dbReference type="EMBL" id="GAU88411.1"/>
    </source>
</evidence>
<dbReference type="SUPFAM" id="SSF57625">
    <property type="entry name" value="Invertebrate chitin-binding proteins"/>
    <property type="match status" value="1"/>
</dbReference>
<evidence type="ECO:0000256" key="1">
    <source>
        <dbReference type="SAM" id="MobiDB-lite"/>
    </source>
</evidence>
<dbReference type="Pfam" id="PF01607">
    <property type="entry name" value="CBM_14"/>
    <property type="match status" value="1"/>
</dbReference>
<dbReference type="GO" id="GO:0005576">
    <property type="term" value="C:extracellular region"/>
    <property type="evidence" value="ECO:0007669"/>
    <property type="project" value="InterPro"/>
</dbReference>